<reference evidence="7" key="1">
    <citation type="journal article" date="2010" name="Stand. Genomic Sci.">
        <title>Complete genome sequence of 'Thermobaculum terrenum' type strain (YNP1).</title>
        <authorList>
            <person name="Kiss H."/>
            <person name="Cleland D."/>
            <person name="Lapidus A."/>
            <person name="Lucas S."/>
            <person name="Glavina Del Rio T."/>
            <person name="Nolan M."/>
            <person name="Tice H."/>
            <person name="Han C."/>
            <person name="Goodwin L."/>
            <person name="Pitluck S."/>
            <person name="Liolios K."/>
            <person name="Ivanova N."/>
            <person name="Mavromatis K."/>
            <person name="Ovchinnikova G."/>
            <person name="Pati A."/>
            <person name="Chen A."/>
            <person name="Palaniappan K."/>
            <person name="Land M."/>
            <person name="Hauser L."/>
            <person name="Chang Y."/>
            <person name="Jeffries C."/>
            <person name="Lu M."/>
            <person name="Brettin T."/>
            <person name="Detter J."/>
            <person name="Goker M."/>
            <person name="Tindall B."/>
            <person name="Beck B."/>
            <person name="McDermott T."/>
            <person name="Woyke T."/>
            <person name="Bristow J."/>
            <person name="Eisen J."/>
            <person name="Markowitz V."/>
            <person name="Hugenholtz P."/>
            <person name="Kyrpides N."/>
            <person name="Klenk H."/>
            <person name="Cheng J."/>
        </authorList>
    </citation>
    <scope>NUCLEOTIDE SEQUENCE [LARGE SCALE GENOMIC DNA]</scope>
    <source>
        <strain evidence="7">ATCC BAA-798 / YNP1</strain>
    </source>
</reference>
<keyword evidence="2" id="KW-0560">Oxidoreductase</keyword>
<dbReference type="RefSeq" id="WP_012875415.1">
    <property type="nucleotide sequence ID" value="NC_013525.1"/>
</dbReference>
<evidence type="ECO:0000313" key="7">
    <source>
        <dbReference type="Proteomes" id="UP000000323"/>
    </source>
</evidence>
<dbReference type="InterPro" id="IPR055170">
    <property type="entry name" value="GFO_IDH_MocA-like_dom"/>
</dbReference>
<dbReference type="Gene3D" id="3.30.360.10">
    <property type="entry name" value="Dihydrodipicolinate Reductase, domain 2"/>
    <property type="match status" value="1"/>
</dbReference>
<dbReference type="Pfam" id="PF00248">
    <property type="entry name" value="Aldo_ket_red"/>
    <property type="match status" value="1"/>
</dbReference>
<dbReference type="eggNOG" id="COG0667">
    <property type="taxonomic scope" value="Bacteria"/>
</dbReference>
<name>D1CC65_THET1</name>
<dbReference type="EMBL" id="CP001825">
    <property type="protein sequence ID" value="ACZ42380.1"/>
    <property type="molecule type" value="Genomic_DNA"/>
</dbReference>
<keyword evidence="7" id="KW-1185">Reference proteome</keyword>
<accession>D1CC65</accession>
<evidence type="ECO:0000259" key="3">
    <source>
        <dbReference type="Pfam" id="PF00248"/>
    </source>
</evidence>
<evidence type="ECO:0000259" key="4">
    <source>
        <dbReference type="Pfam" id="PF01408"/>
    </source>
</evidence>
<organism evidence="6 7">
    <name type="scientific">Thermobaculum terrenum (strain ATCC BAA-798 / CCMEE 7001 / YNP1)</name>
    <dbReference type="NCBI Taxonomy" id="525904"/>
    <lineage>
        <taxon>Bacteria</taxon>
        <taxon>Bacillati</taxon>
        <taxon>Chloroflexota</taxon>
        <taxon>Chloroflexia</taxon>
        <taxon>Candidatus Thermobaculales</taxon>
        <taxon>Candidatus Thermobaculaceae</taxon>
        <taxon>Thermobaculum</taxon>
    </lineage>
</organism>
<dbReference type="Pfam" id="PF22725">
    <property type="entry name" value="GFO_IDH_MocA_C3"/>
    <property type="match status" value="1"/>
</dbReference>
<dbReference type="GO" id="GO:0000166">
    <property type="term" value="F:nucleotide binding"/>
    <property type="evidence" value="ECO:0007669"/>
    <property type="project" value="InterPro"/>
</dbReference>
<dbReference type="STRING" id="525904.Tter_1474"/>
<comment type="similarity">
    <text evidence="1">Belongs to the Gfo/Idh/MocA family.</text>
</comment>
<dbReference type="SUPFAM" id="SSF51735">
    <property type="entry name" value="NAD(P)-binding Rossmann-fold domains"/>
    <property type="match status" value="1"/>
</dbReference>
<dbReference type="InterPro" id="IPR023210">
    <property type="entry name" value="NADP_OxRdtase_dom"/>
</dbReference>
<dbReference type="GO" id="GO:0016491">
    <property type="term" value="F:oxidoreductase activity"/>
    <property type="evidence" value="ECO:0007669"/>
    <property type="project" value="UniProtKB-KW"/>
</dbReference>
<dbReference type="Pfam" id="PF01408">
    <property type="entry name" value="GFO_IDH_MocA"/>
    <property type="match status" value="1"/>
</dbReference>
<dbReference type="SUPFAM" id="SSF55347">
    <property type="entry name" value="Glyceraldehyde-3-phosphate dehydrogenase-like, C-terminal domain"/>
    <property type="match status" value="1"/>
</dbReference>
<protein>
    <submittedName>
        <fullName evidence="6">Oxidoreductase domain protein</fullName>
    </submittedName>
</protein>
<dbReference type="Gene3D" id="3.20.20.100">
    <property type="entry name" value="NADP-dependent oxidoreductase domain"/>
    <property type="match status" value="1"/>
</dbReference>
<dbReference type="InterPro" id="IPR000683">
    <property type="entry name" value="Gfo/Idh/MocA-like_OxRdtase_N"/>
</dbReference>
<dbReference type="InterPro" id="IPR036812">
    <property type="entry name" value="NAD(P)_OxRdtase_dom_sf"/>
</dbReference>
<dbReference type="Gene3D" id="3.40.50.720">
    <property type="entry name" value="NAD(P)-binding Rossmann-like Domain"/>
    <property type="match status" value="1"/>
</dbReference>
<feature type="domain" description="NADP-dependent oxidoreductase" evidence="3">
    <location>
        <begin position="386"/>
        <end position="661"/>
    </location>
</feature>
<dbReference type="KEGG" id="ttr:Tter_1474"/>
<dbReference type="InterPro" id="IPR036291">
    <property type="entry name" value="NAD(P)-bd_dom_sf"/>
</dbReference>
<dbReference type="InterPro" id="IPR050984">
    <property type="entry name" value="Gfo/Idh/MocA_domain"/>
</dbReference>
<evidence type="ECO:0000259" key="5">
    <source>
        <dbReference type="Pfam" id="PF22725"/>
    </source>
</evidence>
<dbReference type="HOGENOM" id="CLU_411546_0_0_0"/>
<evidence type="ECO:0000256" key="2">
    <source>
        <dbReference type="ARBA" id="ARBA00023002"/>
    </source>
</evidence>
<feature type="domain" description="Gfo/Idh/MocA-like oxidoreductase N-terminal" evidence="4">
    <location>
        <begin position="5"/>
        <end position="123"/>
    </location>
</feature>
<evidence type="ECO:0000313" key="6">
    <source>
        <dbReference type="EMBL" id="ACZ42380.1"/>
    </source>
</evidence>
<dbReference type="CDD" id="cd19082">
    <property type="entry name" value="AKR_AKR10A1_2"/>
    <property type="match status" value="1"/>
</dbReference>
<dbReference type="SUPFAM" id="SSF51430">
    <property type="entry name" value="NAD(P)-linked oxidoreductase"/>
    <property type="match status" value="1"/>
</dbReference>
<sequence>MSRILRWGILGTGRIAGIFARGVQDSVSGKLVAVGSRSEESASRFAKEFNIPKAYASYEELLADPEVEAVYIATPHPMHAQWAIRAAEAGKHILCEKPLALNHAEAMAIVEAAKEHDVFLMEAFMYRCHPQTARVVDMIRDGAIGNVRTIQATFSFDAGSNPGSRLLRQDLGGGGILDVGCYCTSMARLIAGVALGKDFADPIELKAVGHIGEESRVDEYTAAVLKFPGEIIAQLATGVRVKQEDGVRIYGSDGWIHIPEPWIPGPNGEPTSIFLYKKGQSTPEEIVVDPGSPLYAIEADTVASHIEDRQAPSPAMTWEDSLGNMRTLDMWREQIGMIYDSERPEANTLPVHGRPLRVRPDNKMKYGHVQGIDKPISRLVMGVDNQRTMPHLAVMLDDFFERGGTCFDTAYIYMGGLSEKLLGQWVKNRGIREQVVIVGKGAHTPYCDPENLTKQLLESLDRLQTDYIDLYFMHRDNPEIPVGEFVEVLNEHLRAGRIRAFGGSNWTIQRVEEANKYAREHGLTGFAAVSNNFSLARMIEPPWAGCISSSDPESRAWFERNQMPLFSWSSQARGFFTGRARPDDFSDPELVRCWYSEDNFRRLERVNQLAREKGVEPINIALAYVLSQPFPTFALIGPRALSETHSSLKALEIELTPEEVKWLNLEA</sequence>
<dbReference type="PANTHER" id="PTHR22604">
    <property type="entry name" value="OXIDOREDUCTASES"/>
    <property type="match status" value="1"/>
</dbReference>
<gene>
    <name evidence="6" type="ordered locus">Tter_1474</name>
</gene>
<evidence type="ECO:0000256" key="1">
    <source>
        <dbReference type="ARBA" id="ARBA00010928"/>
    </source>
</evidence>
<proteinExistence type="inferred from homology"/>
<dbReference type="Proteomes" id="UP000000323">
    <property type="component" value="Chromosome 1"/>
</dbReference>
<dbReference type="OrthoDB" id="9783105at2"/>
<dbReference type="eggNOG" id="COG0673">
    <property type="taxonomic scope" value="Bacteria"/>
</dbReference>
<dbReference type="AlphaFoldDB" id="D1CC65"/>
<dbReference type="PANTHER" id="PTHR22604:SF105">
    <property type="entry name" value="TRANS-1,2-DIHYDROBENZENE-1,2-DIOL DEHYDROGENASE"/>
    <property type="match status" value="1"/>
</dbReference>
<feature type="domain" description="GFO/IDH/MocA-like oxidoreductase" evidence="5">
    <location>
        <begin position="134"/>
        <end position="256"/>
    </location>
</feature>